<evidence type="ECO:0000313" key="1">
    <source>
        <dbReference type="EnsemblMetazoa" id="Aqu2.1.44457_001"/>
    </source>
</evidence>
<organism evidence="1">
    <name type="scientific">Amphimedon queenslandica</name>
    <name type="common">Sponge</name>
    <dbReference type="NCBI Taxonomy" id="400682"/>
    <lineage>
        <taxon>Eukaryota</taxon>
        <taxon>Metazoa</taxon>
        <taxon>Porifera</taxon>
        <taxon>Demospongiae</taxon>
        <taxon>Heteroscleromorpha</taxon>
        <taxon>Haplosclerida</taxon>
        <taxon>Niphatidae</taxon>
        <taxon>Amphimedon</taxon>
    </lineage>
</organism>
<reference evidence="1" key="1">
    <citation type="submission" date="2017-05" db="UniProtKB">
        <authorList>
            <consortium name="EnsemblMetazoa"/>
        </authorList>
    </citation>
    <scope>IDENTIFICATION</scope>
</reference>
<name>A0A1X7VVT9_AMPQE</name>
<proteinExistence type="predicted"/>
<sequence length="131" mass="15425">MVKSVKRYLQKELDYELNTAIIEIKAILNLRPLSFVSPDNFDEPLTASHLMVGRRLMSVPDHSHKESDEDYSPQATKDHLSKRFKHLNTSLDILWQRWRSEYLLELREHHCFNNRSDRDQVISVGDIVGLH</sequence>
<dbReference type="PANTHER" id="PTHR47331">
    <property type="entry name" value="PHD-TYPE DOMAIN-CONTAINING PROTEIN"/>
    <property type="match status" value="1"/>
</dbReference>
<dbReference type="EnsemblMetazoa" id="Aqu2.1.44457_001">
    <property type="protein sequence ID" value="Aqu2.1.44457_001"/>
    <property type="gene ID" value="Aqu2.1.44457"/>
</dbReference>
<dbReference type="InParanoid" id="A0A1X7VVT9"/>
<protein>
    <submittedName>
        <fullName evidence="1">Uncharacterized protein</fullName>
    </submittedName>
</protein>
<dbReference type="AlphaFoldDB" id="A0A1X7VVT9"/>
<dbReference type="OrthoDB" id="5989988at2759"/>
<dbReference type="PANTHER" id="PTHR47331:SF1">
    <property type="entry name" value="GAG-LIKE PROTEIN"/>
    <property type="match status" value="1"/>
</dbReference>
<accession>A0A1X7VVT9</accession>